<dbReference type="SUPFAM" id="SSF53448">
    <property type="entry name" value="Nucleotide-diphospho-sugar transferases"/>
    <property type="match status" value="1"/>
</dbReference>
<evidence type="ECO:0000259" key="2">
    <source>
        <dbReference type="Pfam" id="PF12804"/>
    </source>
</evidence>
<proteinExistence type="predicted"/>
<evidence type="ECO:0000313" key="4">
    <source>
        <dbReference type="Proteomes" id="UP000307380"/>
    </source>
</evidence>
<gene>
    <name evidence="3" type="ORF">E6C70_13755</name>
</gene>
<dbReference type="InterPro" id="IPR029044">
    <property type="entry name" value="Nucleotide-diphossugar_trans"/>
</dbReference>
<sequence>MALDALILAGGRATRLDGFDKAELSIEGSSLLAIALRATDAADARTRVVVGPDRALPASVRRAREDPPFGGPVAAIAAGLAALDPATDDAAGADLVLVLAADMPRAEDAVRLLLTGWSGAGDGAHLIDADGREQWLCGVYRRAPLGAAVAVVADTSGDIERGETRGLSVRRLLAPLTLERVDDPDGVAADIDTWSDVECARAKGTP</sequence>
<evidence type="ECO:0000313" key="3">
    <source>
        <dbReference type="EMBL" id="THG31351.1"/>
    </source>
</evidence>
<dbReference type="InterPro" id="IPR025877">
    <property type="entry name" value="MobA-like_NTP_Trfase"/>
</dbReference>
<dbReference type="EMBL" id="SSSN01000011">
    <property type="protein sequence ID" value="THG31351.1"/>
    <property type="molecule type" value="Genomic_DNA"/>
</dbReference>
<dbReference type="PANTHER" id="PTHR19136:SF81">
    <property type="entry name" value="MOLYBDENUM COFACTOR GUANYLYLTRANSFERASE"/>
    <property type="match status" value="1"/>
</dbReference>
<dbReference type="Pfam" id="PF12804">
    <property type="entry name" value="NTP_transf_3"/>
    <property type="match status" value="1"/>
</dbReference>
<dbReference type="RefSeq" id="WP_136425118.1">
    <property type="nucleotide sequence ID" value="NZ_SSSN01000011.1"/>
</dbReference>
<organism evidence="3 4">
    <name type="scientific">Orlajensenia flava</name>
    <dbReference type="NCBI Taxonomy" id="2565934"/>
    <lineage>
        <taxon>Bacteria</taxon>
        <taxon>Bacillati</taxon>
        <taxon>Actinomycetota</taxon>
        <taxon>Actinomycetes</taxon>
        <taxon>Micrococcales</taxon>
        <taxon>Microbacteriaceae</taxon>
        <taxon>Orlajensenia</taxon>
    </lineage>
</organism>
<comment type="caution">
    <text evidence="3">The sequence shown here is derived from an EMBL/GenBank/DDBJ whole genome shotgun (WGS) entry which is preliminary data.</text>
</comment>
<dbReference type="Proteomes" id="UP000307380">
    <property type="component" value="Unassembled WGS sequence"/>
</dbReference>
<dbReference type="AlphaFoldDB" id="A0A4S4FM97"/>
<dbReference type="PANTHER" id="PTHR19136">
    <property type="entry name" value="MOLYBDENUM COFACTOR GUANYLYLTRANSFERASE"/>
    <property type="match status" value="1"/>
</dbReference>
<evidence type="ECO:0000256" key="1">
    <source>
        <dbReference type="ARBA" id="ARBA00022679"/>
    </source>
</evidence>
<name>A0A4S4FM97_9MICO</name>
<dbReference type="Gene3D" id="3.90.550.10">
    <property type="entry name" value="Spore Coat Polysaccharide Biosynthesis Protein SpsA, Chain A"/>
    <property type="match status" value="1"/>
</dbReference>
<accession>A0A4S4FM97</accession>
<keyword evidence="1" id="KW-0808">Transferase</keyword>
<keyword evidence="4" id="KW-1185">Reference proteome</keyword>
<reference evidence="3 4" key="1">
    <citation type="submission" date="2019-04" db="EMBL/GenBank/DDBJ databases">
        <authorList>
            <person name="Jiang L."/>
        </authorList>
    </citation>
    <scope>NUCLEOTIDE SEQUENCE [LARGE SCALE GENOMIC DNA]</scope>
    <source>
        <strain evidence="3 4">YIM 131861</strain>
    </source>
</reference>
<dbReference type="GO" id="GO:0016779">
    <property type="term" value="F:nucleotidyltransferase activity"/>
    <property type="evidence" value="ECO:0007669"/>
    <property type="project" value="UniProtKB-ARBA"/>
</dbReference>
<protein>
    <recommendedName>
        <fullName evidence="2">MobA-like NTP transferase domain-containing protein</fullName>
    </recommendedName>
</protein>
<dbReference type="OrthoDB" id="4408226at2"/>
<feature type="domain" description="MobA-like NTP transferase" evidence="2">
    <location>
        <begin position="5"/>
        <end position="151"/>
    </location>
</feature>